<dbReference type="SUPFAM" id="SSF53756">
    <property type="entry name" value="UDP-Glycosyltransferase/glycogen phosphorylase"/>
    <property type="match status" value="1"/>
</dbReference>
<keyword evidence="8" id="KW-1185">Reference proteome</keyword>
<dbReference type="CDD" id="cd03784">
    <property type="entry name" value="GT1_Gtf-like"/>
    <property type="match status" value="1"/>
</dbReference>
<evidence type="ECO:0000256" key="2">
    <source>
        <dbReference type="ARBA" id="ARBA00022676"/>
    </source>
</evidence>
<evidence type="ECO:0008006" key="9">
    <source>
        <dbReference type="Google" id="ProtNLM"/>
    </source>
</evidence>
<gene>
    <name evidence="7" type="ORF">KPH14_005858</name>
</gene>
<comment type="similarity">
    <text evidence="1">Belongs to the UDP-glycosyltransferase family.</text>
</comment>
<feature type="region of interest" description="Disordered" evidence="4">
    <location>
        <begin position="561"/>
        <end position="583"/>
    </location>
</feature>
<name>A0AAD9RBD4_9HYME</name>
<evidence type="ECO:0000256" key="6">
    <source>
        <dbReference type="SAM" id="SignalP"/>
    </source>
</evidence>
<dbReference type="InterPro" id="IPR002213">
    <property type="entry name" value="UDP_glucos_trans"/>
</dbReference>
<keyword evidence="5" id="KW-1133">Transmembrane helix</keyword>
<dbReference type="Pfam" id="PF00201">
    <property type="entry name" value="UDPGT"/>
    <property type="match status" value="1"/>
</dbReference>
<evidence type="ECO:0000313" key="7">
    <source>
        <dbReference type="EMBL" id="KAK2576536.1"/>
    </source>
</evidence>
<evidence type="ECO:0000256" key="5">
    <source>
        <dbReference type="SAM" id="Phobius"/>
    </source>
</evidence>
<feature type="chain" id="PRO_5042030540" description="UDP-glycosyltransferase" evidence="6">
    <location>
        <begin position="23"/>
        <end position="583"/>
    </location>
</feature>
<dbReference type="PANTHER" id="PTHR48043:SF159">
    <property type="entry name" value="EG:EG0003.4 PROTEIN-RELATED"/>
    <property type="match status" value="1"/>
</dbReference>
<proteinExistence type="inferred from homology"/>
<keyword evidence="5" id="KW-0812">Transmembrane</keyword>
<dbReference type="PANTHER" id="PTHR48043">
    <property type="entry name" value="EG:EG0003.4 PROTEIN-RELATED"/>
    <property type="match status" value="1"/>
</dbReference>
<feature type="compositionally biased region" description="Acidic residues" evidence="4">
    <location>
        <begin position="567"/>
        <end position="583"/>
    </location>
</feature>
<evidence type="ECO:0000313" key="8">
    <source>
        <dbReference type="Proteomes" id="UP001258017"/>
    </source>
</evidence>
<protein>
    <recommendedName>
        <fullName evidence="9">UDP-glycosyltransferase</fullName>
    </recommendedName>
</protein>
<reference evidence="7" key="2">
    <citation type="journal article" date="2023" name="Commun. Biol.">
        <title>Intrasexual cuticular hydrocarbon dimorphism in a wasp sheds light on hydrocarbon biosynthesis genes in Hymenoptera.</title>
        <authorList>
            <person name="Moris V.C."/>
            <person name="Podsiadlowski L."/>
            <person name="Martin S."/>
            <person name="Oeyen J.P."/>
            <person name="Donath A."/>
            <person name="Petersen M."/>
            <person name="Wilbrandt J."/>
            <person name="Misof B."/>
            <person name="Liedtke D."/>
            <person name="Thamm M."/>
            <person name="Scheiner R."/>
            <person name="Schmitt T."/>
            <person name="Niehuis O."/>
        </authorList>
    </citation>
    <scope>NUCLEOTIDE SEQUENCE</scope>
    <source>
        <strain evidence="7">GBR_01_08_01A</strain>
    </source>
</reference>
<organism evidence="7 8">
    <name type="scientific">Odynerus spinipes</name>
    <dbReference type="NCBI Taxonomy" id="1348599"/>
    <lineage>
        <taxon>Eukaryota</taxon>
        <taxon>Metazoa</taxon>
        <taxon>Ecdysozoa</taxon>
        <taxon>Arthropoda</taxon>
        <taxon>Hexapoda</taxon>
        <taxon>Insecta</taxon>
        <taxon>Pterygota</taxon>
        <taxon>Neoptera</taxon>
        <taxon>Endopterygota</taxon>
        <taxon>Hymenoptera</taxon>
        <taxon>Apocrita</taxon>
        <taxon>Aculeata</taxon>
        <taxon>Vespoidea</taxon>
        <taxon>Vespidae</taxon>
        <taxon>Eumeninae</taxon>
        <taxon>Odynerus</taxon>
    </lineage>
</organism>
<keyword evidence="3" id="KW-0808">Transferase</keyword>
<evidence type="ECO:0000256" key="4">
    <source>
        <dbReference type="SAM" id="MobiDB-lite"/>
    </source>
</evidence>
<dbReference type="EMBL" id="JAIFRP010004406">
    <property type="protein sequence ID" value="KAK2576536.1"/>
    <property type="molecule type" value="Genomic_DNA"/>
</dbReference>
<feature type="signal peptide" evidence="6">
    <location>
        <begin position="1"/>
        <end position="22"/>
    </location>
</feature>
<dbReference type="AlphaFoldDB" id="A0AAD9RBD4"/>
<keyword evidence="6" id="KW-0732">Signal</keyword>
<dbReference type="FunFam" id="3.40.50.2000:FF:000021">
    <property type="entry name" value="UDP-glucuronosyltransferase"/>
    <property type="match status" value="1"/>
</dbReference>
<keyword evidence="2" id="KW-0328">Glycosyltransferase</keyword>
<dbReference type="Gene3D" id="3.40.50.2000">
    <property type="entry name" value="Glycogen Phosphorylase B"/>
    <property type="match status" value="2"/>
</dbReference>
<dbReference type="InterPro" id="IPR050271">
    <property type="entry name" value="UDP-glycosyltransferase"/>
</dbReference>
<evidence type="ECO:0000256" key="1">
    <source>
        <dbReference type="ARBA" id="ARBA00009995"/>
    </source>
</evidence>
<dbReference type="GO" id="GO:0008194">
    <property type="term" value="F:UDP-glycosyltransferase activity"/>
    <property type="evidence" value="ECO:0007669"/>
    <property type="project" value="InterPro"/>
</dbReference>
<reference evidence="7" key="1">
    <citation type="submission" date="2021-08" db="EMBL/GenBank/DDBJ databases">
        <authorList>
            <person name="Misof B."/>
            <person name="Oliver O."/>
            <person name="Podsiadlowski L."/>
            <person name="Donath A."/>
            <person name="Peters R."/>
            <person name="Mayer C."/>
            <person name="Rust J."/>
            <person name="Gunkel S."/>
            <person name="Lesny P."/>
            <person name="Martin S."/>
            <person name="Oeyen J.P."/>
            <person name="Petersen M."/>
            <person name="Panagiotis P."/>
            <person name="Wilbrandt J."/>
            <person name="Tanja T."/>
        </authorList>
    </citation>
    <scope>NUCLEOTIDE SEQUENCE</scope>
    <source>
        <strain evidence="7">GBR_01_08_01A</strain>
        <tissue evidence="7">Thorax + abdomen</tissue>
    </source>
</reference>
<keyword evidence="5" id="KW-0472">Membrane</keyword>
<sequence>MKPVLVYLATLFLTLITGPSSGARILGIIPIPSYSHQIAYQALWKTLSQRGHEVFLVTANPISDTNLKNLTQFGIEEGYELIKPLNFLQDRLTSTWVDIVTNYILKMGEPLSELVYSHPEFKKVYAPDSGQKFDVVIVEAIITPGCYALAHRFDAPLIGTYSLGLMQHFNYVIGNPVLSSHPSNWELGKNVGLNLPFWKRLKNFVTMWTHLFTEYGENYYGLQQKVANKYLGNVPSVKEMEKNMSLVLVNQQDEISYARPYVPNVITFGSLHVSDNVKPLPKDLKEFVDSSPNGFVYVSFGTNVQTAAFSKELKSIFFDVLSNLPLKVVWKFKGDLPKSSNIYTAEWFSQQSILAHPNIKLFVYQGGLQSTEEAVHFGVPLVGLPVLADQDMQISKMVSLGVCRFVEILELTKETLDEAIRDVLTDKRYKENMTRLHNLIKDKPRSHMENVIWWIEYVIRNKGAPHLRSTIADEPWYQRYDVDIIAFLSIILFMTLVFSLYVAYKILLVIAKYYATSVTSEKQKVDKLYSELSRGKIYEKKRKKRVGRNTTRKIVLYKRGREKEEKQDDDDEKEEVEVEAETM</sequence>
<accession>A0AAD9RBD4</accession>
<feature type="transmembrane region" description="Helical" evidence="5">
    <location>
        <begin position="484"/>
        <end position="504"/>
    </location>
</feature>
<dbReference type="Proteomes" id="UP001258017">
    <property type="component" value="Unassembled WGS sequence"/>
</dbReference>
<evidence type="ECO:0000256" key="3">
    <source>
        <dbReference type="ARBA" id="ARBA00022679"/>
    </source>
</evidence>
<comment type="caution">
    <text evidence="7">The sequence shown here is derived from an EMBL/GenBank/DDBJ whole genome shotgun (WGS) entry which is preliminary data.</text>
</comment>